<dbReference type="CDD" id="cd11340">
    <property type="entry name" value="AmyAc_bac_CMD_like_3"/>
    <property type="match status" value="1"/>
</dbReference>
<dbReference type="Proteomes" id="UP000664163">
    <property type="component" value="Unassembled WGS sequence"/>
</dbReference>
<name>A0ABS3ESV3_9FLAO</name>
<dbReference type="Pfam" id="PF00128">
    <property type="entry name" value="Alpha-amylase"/>
    <property type="match status" value="1"/>
</dbReference>
<evidence type="ECO:0000259" key="4">
    <source>
        <dbReference type="SMART" id="SM00642"/>
    </source>
</evidence>
<dbReference type="InterPro" id="IPR006047">
    <property type="entry name" value="GH13_cat_dom"/>
</dbReference>
<dbReference type="InterPro" id="IPR015171">
    <property type="entry name" value="Cyc-maltodext_N"/>
</dbReference>
<feature type="domain" description="Glycosyl hydrolase family 13 catalytic" evidence="4">
    <location>
        <begin position="124"/>
        <end position="528"/>
    </location>
</feature>
<feature type="compositionally biased region" description="Polar residues" evidence="3">
    <location>
        <begin position="133"/>
        <end position="142"/>
    </location>
</feature>
<feature type="compositionally biased region" description="Basic and acidic residues" evidence="3">
    <location>
        <begin position="143"/>
        <end position="157"/>
    </location>
</feature>
<reference evidence="5 6" key="1">
    <citation type="submission" date="2021-03" db="EMBL/GenBank/DDBJ databases">
        <title>Muricauda sp. CAU 1631 isolated from Incheon.</title>
        <authorList>
            <person name="Kim W."/>
        </authorList>
    </citation>
    <scope>NUCLEOTIDE SEQUENCE [LARGE SCALE GENOMIC DNA]</scope>
    <source>
        <strain evidence="5 6">CAU 1631</strain>
    </source>
</reference>
<keyword evidence="1 5" id="KW-0378">Hydrolase</keyword>
<dbReference type="EMBL" id="JAFLND010000001">
    <property type="protein sequence ID" value="MBO0329230.1"/>
    <property type="molecule type" value="Genomic_DNA"/>
</dbReference>
<keyword evidence="2" id="KW-0326">Glycosidase</keyword>
<keyword evidence="6" id="KW-1185">Reference proteome</keyword>
<dbReference type="SMART" id="SM00642">
    <property type="entry name" value="Aamy"/>
    <property type="match status" value="1"/>
</dbReference>
<sequence>MRKLITLVLFTICGVASGQIERVEPPNWWVGMQQTELEVLVYGDNISDLVPEFSGNITIKKVVKTENPNYLFVTVDTYGISPGIQTLSLKKGRRTIDSFDYEFKARRENSEQRKGFDSSDVIYLIMPDRFANGNASNDSTPETIEKANRDHQGGRHGGDIQGIIDHLDYIHELGATTLWSTPLTLDNEKVYSYHGYASSDLYLIDPRYGSNEDFAKLSSELHKRNMKHIMDFVPNHWGISHWLIQDLPSKDWIHYWEGGENGFKRSNYIQTTQFDPNASKIDAKGCMDGWFDYTMPDMNESNPMVINYLVQNAIWWIESGDLDGIRVDTYPYNDKQGITEWVTRVMEEYPNFNIMGETFMHDTAHIAYWQKDSKVGAIQGFNSNLPTVMDFPLHDILLQVFHEDEQNWSDGFYRVYDHLTKDFLYPNINNLLIKMGNHDVNRINQEFEGDLDKYKLALTLLLTLRGIPQIYYGDEIGMLGDKSKGDGDIRRDFPGGWPGDEHNAFTNDGRTVAQNKYYDFTKKLLNWRKGQPAVHFGKTLHFSPVKNIYVYFRYLPNDPDETVMVVLNNSDKDQKINLERFSEGMQGFNKGWEIISGAEYELHQTLEISAKSGLIFELR</sequence>
<accession>A0ABS3ESV3</accession>
<gene>
    <name evidence="5" type="ORF">J0X13_01650</name>
</gene>
<dbReference type="Pfam" id="PF09087">
    <property type="entry name" value="Cyc-maltodext_N"/>
    <property type="match status" value="1"/>
</dbReference>
<evidence type="ECO:0000256" key="1">
    <source>
        <dbReference type="ARBA" id="ARBA00022801"/>
    </source>
</evidence>
<organism evidence="5 6">
    <name type="scientific">[Muricauda] lutisoli</name>
    <dbReference type="NCBI Taxonomy" id="2816035"/>
    <lineage>
        <taxon>Bacteria</taxon>
        <taxon>Pseudomonadati</taxon>
        <taxon>Bacteroidota</taxon>
        <taxon>Flavobacteriia</taxon>
        <taxon>Flavobacteriales</taxon>
        <taxon>Flavobacteriaceae</taxon>
        <taxon>Allomuricauda</taxon>
    </lineage>
</organism>
<dbReference type="Gene3D" id="2.60.40.1180">
    <property type="entry name" value="Golgi alpha-mannosidase II"/>
    <property type="match status" value="1"/>
</dbReference>
<dbReference type="PANTHER" id="PTHR10357">
    <property type="entry name" value="ALPHA-AMYLASE FAMILY MEMBER"/>
    <property type="match status" value="1"/>
</dbReference>
<dbReference type="InterPro" id="IPR014756">
    <property type="entry name" value="Ig_E-set"/>
</dbReference>
<proteinExistence type="predicted"/>
<dbReference type="PANTHER" id="PTHR10357:SF210">
    <property type="entry name" value="MALTODEXTRIN GLUCOSIDASE"/>
    <property type="match status" value="1"/>
</dbReference>
<dbReference type="Gene3D" id="2.60.40.10">
    <property type="entry name" value="Immunoglobulins"/>
    <property type="match status" value="1"/>
</dbReference>
<feature type="region of interest" description="Disordered" evidence="3">
    <location>
        <begin position="132"/>
        <end position="157"/>
    </location>
</feature>
<dbReference type="InterPro" id="IPR017853">
    <property type="entry name" value="GH"/>
</dbReference>
<comment type="caution">
    <text evidence="5">The sequence shown here is derived from an EMBL/GenBank/DDBJ whole genome shotgun (WGS) entry which is preliminary data.</text>
</comment>
<dbReference type="InterPro" id="IPR019492">
    <property type="entry name" value="Cyclo-malto-dextrinase_C"/>
</dbReference>
<dbReference type="SUPFAM" id="SSF81296">
    <property type="entry name" value="E set domains"/>
    <property type="match status" value="1"/>
</dbReference>
<dbReference type="GO" id="GO:0016787">
    <property type="term" value="F:hydrolase activity"/>
    <property type="evidence" value="ECO:0007669"/>
    <property type="project" value="UniProtKB-KW"/>
</dbReference>
<dbReference type="Pfam" id="PF10438">
    <property type="entry name" value="Cyc-maltodext_C"/>
    <property type="match status" value="1"/>
</dbReference>
<evidence type="ECO:0000256" key="2">
    <source>
        <dbReference type="ARBA" id="ARBA00023295"/>
    </source>
</evidence>
<dbReference type="RefSeq" id="WP_207069745.1">
    <property type="nucleotide sequence ID" value="NZ_JAFLND010000001.1"/>
</dbReference>
<dbReference type="SUPFAM" id="SSF51445">
    <property type="entry name" value="(Trans)glycosidases"/>
    <property type="match status" value="1"/>
</dbReference>
<evidence type="ECO:0000313" key="6">
    <source>
        <dbReference type="Proteomes" id="UP000664163"/>
    </source>
</evidence>
<protein>
    <submittedName>
        <fullName evidence="5">Glycoside hydrolase family 13 protein</fullName>
    </submittedName>
</protein>
<dbReference type="InterPro" id="IPR013780">
    <property type="entry name" value="Glyco_hydro_b"/>
</dbReference>
<dbReference type="SUPFAM" id="SSF51011">
    <property type="entry name" value="Glycosyl hydrolase domain"/>
    <property type="match status" value="1"/>
</dbReference>
<dbReference type="InterPro" id="IPR013783">
    <property type="entry name" value="Ig-like_fold"/>
</dbReference>
<evidence type="ECO:0000313" key="5">
    <source>
        <dbReference type="EMBL" id="MBO0329230.1"/>
    </source>
</evidence>
<evidence type="ECO:0000256" key="3">
    <source>
        <dbReference type="SAM" id="MobiDB-lite"/>
    </source>
</evidence>
<dbReference type="Gene3D" id="3.20.20.80">
    <property type="entry name" value="Glycosidases"/>
    <property type="match status" value="1"/>
</dbReference>